<dbReference type="SUPFAM" id="SSF54285">
    <property type="entry name" value="MoaD/ThiS"/>
    <property type="match status" value="1"/>
</dbReference>
<dbReference type="InterPro" id="IPR010035">
    <property type="entry name" value="Thi_S"/>
</dbReference>
<sequence length="67" mass="7468">MQLTINGQPYTLDGTISTIDGLIHHLNLTEKMVIIEQNRQIVERTAYQNTPIQTGDSFEIVHFVGGG</sequence>
<evidence type="ECO:0000313" key="1">
    <source>
        <dbReference type="EMBL" id="VWX33067.1"/>
    </source>
</evidence>
<evidence type="ECO:0000313" key="2">
    <source>
        <dbReference type="Proteomes" id="UP000439752"/>
    </source>
</evidence>
<dbReference type="RefSeq" id="WP_159172662.1">
    <property type="nucleotide sequence ID" value="NZ_LR732308.1"/>
</dbReference>
<gene>
    <name evidence="1" type="primary">thiS</name>
    <name evidence="1" type="ORF">EXIGUO9Y_100029</name>
</gene>
<dbReference type="InterPro" id="IPR012675">
    <property type="entry name" value="Beta-grasp_dom_sf"/>
</dbReference>
<dbReference type="PANTHER" id="PTHR34472:SF1">
    <property type="entry name" value="SULFUR CARRIER PROTEIN THIS"/>
    <property type="match status" value="1"/>
</dbReference>
<keyword evidence="2" id="KW-1185">Reference proteome</keyword>
<name>A0A653I2H2_9BACL</name>
<dbReference type="Pfam" id="PF02597">
    <property type="entry name" value="ThiS"/>
    <property type="match status" value="1"/>
</dbReference>
<organism evidence="1 2">
    <name type="scientific">Exiguobacterium oxidotolerans</name>
    <dbReference type="NCBI Taxonomy" id="223958"/>
    <lineage>
        <taxon>Bacteria</taxon>
        <taxon>Bacillati</taxon>
        <taxon>Bacillota</taxon>
        <taxon>Bacilli</taxon>
        <taxon>Bacillales</taxon>
        <taxon>Bacillales Family XII. Incertae Sedis</taxon>
        <taxon>Exiguobacterium</taxon>
    </lineage>
</organism>
<reference evidence="1 2" key="1">
    <citation type="submission" date="2019-10" db="EMBL/GenBank/DDBJ databases">
        <authorList>
            <person name="Karimi E."/>
        </authorList>
    </citation>
    <scope>NUCLEOTIDE SEQUENCE [LARGE SCALE GENOMIC DNA]</scope>
    <source>
        <strain evidence="1">Exiguobacterium sp. 9Y</strain>
    </source>
</reference>
<dbReference type="InterPro" id="IPR003749">
    <property type="entry name" value="ThiS/MoaD-like"/>
</dbReference>
<dbReference type="PANTHER" id="PTHR34472">
    <property type="entry name" value="SULFUR CARRIER PROTEIN THIS"/>
    <property type="match status" value="1"/>
</dbReference>
<dbReference type="InterPro" id="IPR016155">
    <property type="entry name" value="Mopterin_synth/thiamin_S_b"/>
</dbReference>
<dbReference type="CDD" id="cd00565">
    <property type="entry name" value="Ubl_ThiS"/>
    <property type="match status" value="1"/>
</dbReference>
<dbReference type="Gene3D" id="3.10.20.30">
    <property type="match status" value="1"/>
</dbReference>
<dbReference type="AlphaFoldDB" id="A0A653I2H2"/>
<proteinExistence type="predicted"/>
<dbReference type="EMBL" id="CABWKQ010000002">
    <property type="protein sequence ID" value="VWX33067.1"/>
    <property type="molecule type" value="Genomic_DNA"/>
</dbReference>
<dbReference type="NCBIfam" id="TIGR01683">
    <property type="entry name" value="thiS"/>
    <property type="match status" value="1"/>
</dbReference>
<protein>
    <submittedName>
        <fullName evidence="1">Thiamine biosynthesis protein ThiS</fullName>
    </submittedName>
</protein>
<accession>A0A653I2H2</accession>
<dbReference type="Proteomes" id="UP000439752">
    <property type="component" value="Unassembled WGS sequence"/>
</dbReference>